<organism evidence="2 3">
    <name type="scientific">Syphacia muris</name>
    <dbReference type="NCBI Taxonomy" id="451379"/>
    <lineage>
        <taxon>Eukaryota</taxon>
        <taxon>Metazoa</taxon>
        <taxon>Ecdysozoa</taxon>
        <taxon>Nematoda</taxon>
        <taxon>Chromadorea</taxon>
        <taxon>Rhabditida</taxon>
        <taxon>Spirurina</taxon>
        <taxon>Oxyuridomorpha</taxon>
        <taxon>Oxyuroidea</taxon>
        <taxon>Oxyuridae</taxon>
        <taxon>Syphacia</taxon>
    </lineage>
</organism>
<keyword evidence="1" id="KW-0812">Transmembrane</keyword>
<reference evidence="3" key="1">
    <citation type="submission" date="2017-02" db="UniProtKB">
        <authorList>
            <consortium name="WormBaseParasite"/>
        </authorList>
    </citation>
    <scope>IDENTIFICATION</scope>
</reference>
<feature type="transmembrane region" description="Helical" evidence="1">
    <location>
        <begin position="69"/>
        <end position="91"/>
    </location>
</feature>
<feature type="transmembrane region" description="Helical" evidence="1">
    <location>
        <begin position="38"/>
        <end position="57"/>
    </location>
</feature>
<evidence type="ECO:0000313" key="3">
    <source>
        <dbReference type="WBParaSite" id="SMUV_0000089201-mRNA-1"/>
    </source>
</evidence>
<sequence>MTVKRWPCRSCGILLGICHLLIGTFLLIFDIITNAGSQTVFGIIAAILFILCALFAFISARRLDKTAQLLLGIFATFAFLISLCMMLHSALAVNSKSDLLLGRRDIDKSTDSGTDWSPTSVYFIYTVLLCIGLTEVTLSLATIIVCYRSFNETYMIETPESPYSILVGNSKSLPK</sequence>
<name>A0A0N5A9T7_9BILA</name>
<evidence type="ECO:0000313" key="2">
    <source>
        <dbReference type="Proteomes" id="UP000046393"/>
    </source>
</evidence>
<keyword evidence="1" id="KW-0472">Membrane</keyword>
<feature type="transmembrane region" description="Helical" evidence="1">
    <location>
        <begin position="12"/>
        <end position="32"/>
    </location>
</feature>
<protein>
    <submittedName>
        <fullName evidence="3">MARVEL domain-containing protein</fullName>
    </submittedName>
</protein>
<keyword evidence="1" id="KW-1133">Transmembrane helix</keyword>
<dbReference type="AlphaFoldDB" id="A0A0N5A9T7"/>
<keyword evidence="2" id="KW-1185">Reference proteome</keyword>
<dbReference type="Proteomes" id="UP000046393">
    <property type="component" value="Unplaced"/>
</dbReference>
<evidence type="ECO:0000256" key="1">
    <source>
        <dbReference type="SAM" id="Phobius"/>
    </source>
</evidence>
<feature type="transmembrane region" description="Helical" evidence="1">
    <location>
        <begin position="122"/>
        <end position="147"/>
    </location>
</feature>
<accession>A0A0N5A9T7</accession>
<proteinExistence type="predicted"/>
<dbReference type="WBParaSite" id="SMUV_0000089201-mRNA-1">
    <property type="protein sequence ID" value="SMUV_0000089201-mRNA-1"/>
    <property type="gene ID" value="SMUV_0000089201"/>
</dbReference>